<feature type="transmembrane region" description="Helical" evidence="1">
    <location>
        <begin position="129"/>
        <end position="147"/>
    </location>
</feature>
<evidence type="ECO:0000256" key="1">
    <source>
        <dbReference type="SAM" id="Phobius"/>
    </source>
</evidence>
<keyword evidence="1" id="KW-0472">Membrane</keyword>
<dbReference type="Proteomes" id="UP000006753">
    <property type="component" value="Unassembled WGS sequence"/>
</dbReference>
<organism evidence="2 3">
    <name type="scientific">Marssonina brunnea f. sp. multigermtubi (strain MB_m1)</name>
    <name type="common">Marssonina leaf spot fungus</name>
    <dbReference type="NCBI Taxonomy" id="1072389"/>
    <lineage>
        <taxon>Eukaryota</taxon>
        <taxon>Fungi</taxon>
        <taxon>Dikarya</taxon>
        <taxon>Ascomycota</taxon>
        <taxon>Pezizomycotina</taxon>
        <taxon>Leotiomycetes</taxon>
        <taxon>Helotiales</taxon>
        <taxon>Drepanopezizaceae</taxon>
        <taxon>Drepanopeziza</taxon>
    </lineage>
</organism>
<feature type="transmembrane region" description="Helical" evidence="1">
    <location>
        <begin position="159"/>
        <end position="177"/>
    </location>
</feature>
<sequence length="223" mass="25700">MASIASCMQAQAAEQPEPEVVPVTPRIAWIQQATEEFPGNIVTELIRVCGEGGSLDDLLEMSDMEITLRAYRYGLNPVNWEPHVALFNTIRHKKVRLSFIILLGSKKGRSWSQQKPVRRKAQRILDIRVPLQIMRYMLGAVAFYASVYENKPSTGWQRYLMYLPLLLTPFLAVYLNYSEHNDHNIVVTKILDTNSDAIKEYMENRVAQGIEERLARPRKNRPR</sequence>
<proteinExistence type="predicted"/>
<dbReference type="KEGG" id="mbe:MBM_03092"/>
<keyword evidence="3" id="KW-1185">Reference proteome</keyword>
<protein>
    <submittedName>
        <fullName evidence="2">Uncharacterized protein</fullName>
    </submittedName>
</protein>
<dbReference type="AlphaFoldDB" id="K1WMC0"/>
<keyword evidence="1" id="KW-1133">Transmembrane helix</keyword>
<keyword evidence="1" id="KW-0812">Transmembrane</keyword>
<dbReference type="EMBL" id="JH921432">
    <property type="protein sequence ID" value="EKD18850.1"/>
    <property type="molecule type" value="Genomic_DNA"/>
</dbReference>
<gene>
    <name evidence="2" type="ORF">MBM_03092</name>
</gene>
<accession>K1WMC0</accession>
<dbReference type="HOGENOM" id="CLU_1240370_0_0_1"/>
<evidence type="ECO:0000313" key="3">
    <source>
        <dbReference type="Proteomes" id="UP000006753"/>
    </source>
</evidence>
<name>K1WMC0_MARBU</name>
<evidence type="ECO:0000313" key="2">
    <source>
        <dbReference type="EMBL" id="EKD18850.1"/>
    </source>
</evidence>
<dbReference type="InParanoid" id="K1WMC0"/>
<reference evidence="2 3" key="1">
    <citation type="journal article" date="2012" name="BMC Genomics">
        <title>Sequencing the genome of Marssonina brunnea reveals fungus-poplar co-evolution.</title>
        <authorList>
            <person name="Zhu S."/>
            <person name="Cao Y.-Z."/>
            <person name="Jiang C."/>
            <person name="Tan B.-Y."/>
            <person name="Wang Z."/>
            <person name="Feng S."/>
            <person name="Zhang L."/>
            <person name="Su X.-H."/>
            <person name="Brejova B."/>
            <person name="Vinar T."/>
            <person name="Xu M."/>
            <person name="Wang M.-X."/>
            <person name="Zhang S.-G."/>
            <person name="Huang M.-R."/>
            <person name="Wu R."/>
            <person name="Zhou Y."/>
        </authorList>
    </citation>
    <scope>NUCLEOTIDE SEQUENCE [LARGE SCALE GENOMIC DNA]</scope>
    <source>
        <strain evidence="2 3">MB_m1</strain>
    </source>
</reference>